<accession>A0AAV7GCX1</accession>
<dbReference type="AlphaFoldDB" id="A0AAV7GCX1"/>
<keyword evidence="3" id="KW-1185">Reference proteome</keyword>
<keyword evidence="1" id="KW-1133">Transmembrane helix</keyword>
<protein>
    <submittedName>
        <fullName evidence="2">Uncharacterized protein</fullName>
    </submittedName>
</protein>
<gene>
    <name evidence="2" type="ORF">IEQ34_018311</name>
</gene>
<evidence type="ECO:0000256" key="1">
    <source>
        <dbReference type="SAM" id="Phobius"/>
    </source>
</evidence>
<evidence type="ECO:0000313" key="3">
    <source>
        <dbReference type="Proteomes" id="UP000775213"/>
    </source>
</evidence>
<dbReference type="EMBL" id="JAGFBR010000016">
    <property type="protein sequence ID" value="KAH0453987.1"/>
    <property type="molecule type" value="Genomic_DNA"/>
</dbReference>
<feature type="transmembrane region" description="Helical" evidence="1">
    <location>
        <begin position="38"/>
        <end position="61"/>
    </location>
</feature>
<sequence>MAYGTAFNIADPEDYPINLSFPSDFDFYWRKSSGPFRYLPSLICIFCIAMVSVSIGSAATARR</sequence>
<reference evidence="2 3" key="1">
    <citation type="journal article" date="2021" name="Hortic Res">
        <title>Chromosome-scale assembly of the Dendrobium chrysotoxum genome enhances the understanding of orchid evolution.</title>
        <authorList>
            <person name="Zhang Y."/>
            <person name="Zhang G.Q."/>
            <person name="Zhang D."/>
            <person name="Liu X.D."/>
            <person name="Xu X.Y."/>
            <person name="Sun W.H."/>
            <person name="Yu X."/>
            <person name="Zhu X."/>
            <person name="Wang Z.W."/>
            <person name="Zhao X."/>
            <person name="Zhong W.Y."/>
            <person name="Chen H."/>
            <person name="Yin W.L."/>
            <person name="Huang T."/>
            <person name="Niu S.C."/>
            <person name="Liu Z.J."/>
        </authorList>
    </citation>
    <scope>NUCLEOTIDE SEQUENCE [LARGE SCALE GENOMIC DNA]</scope>
    <source>
        <strain evidence="2">Lindl</strain>
    </source>
</reference>
<name>A0AAV7GCX1_DENCH</name>
<comment type="caution">
    <text evidence="2">The sequence shown here is derived from an EMBL/GenBank/DDBJ whole genome shotgun (WGS) entry which is preliminary data.</text>
</comment>
<keyword evidence="1" id="KW-0812">Transmembrane</keyword>
<evidence type="ECO:0000313" key="2">
    <source>
        <dbReference type="EMBL" id="KAH0453987.1"/>
    </source>
</evidence>
<organism evidence="2 3">
    <name type="scientific">Dendrobium chrysotoxum</name>
    <name type="common">Orchid</name>
    <dbReference type="NCBI Taxonomy" id="161865"/>
    <lineage>
        <taxon>Eukaryota</taxon>
        <taxon>Viridiplantae</taxon>
        <taxon>Streptophyta</taxon>
        <taxon>Embryophyta</taxon>
        <taxon>Tracheophyta</taxon>
        <taxon>Spermatophyta</taxon>
        <taxon>Magnoliopsida</taxon>
        <taxon>Liliopsida</taxon>
        <taxon>Asparagales</taxon>
        <taxon>Orchidaceae</taxon>
        <taxon>Epidendroideae</taxon>
        <taxon>Malaxideae</taxon>
        <taxon>Dendrobiinae</taxon>
        <taxon>Dendrobium</taxon>
    </lineage>
</organism>
<proteinExistence type="predicted"/>
<keyword evidence="1" id="KW-0472">Membrane</keyword>
<dbReference type="Proteomes" id="UP000775213">
    <property type="component" value="Unassembled WGS sequence"/>
</dbReference>